<sequence length="505" mass="58364">MGFTKYLYIMKTKIVLLFALTIITCFFHTQLKAQNKPPKFSGTFAYSTDTILDAIDFRTMKENIWWGELIPYIVSLKNKNHFSCIMDKLKEPQLLQINFMKSGKHILVPGEYYVEMDDDIKIGFFKVSERDSLVFSGKGSEKYNLINAVKQQQNKFKDLTSKLNNPKSNKDLQVYLNEYTKLALRFMYEQSSLINKYDGVNKSMKKLIGYEFDIYQTYWANILLYFYLYDKNYANETSRKIVKDALNNGILSFNTPDSISVLAPVQYMGLLFRMKVKMVINNEPTNLASFYKRLKENYTGLVRERLMVEFLTSTSNMSFITSYKPDVYDSIIVDASNSVVHPYYKELIEKKGRTRKGSKVLNAEFTDLLGKPFKIESMKGKVVLIDAWSVGCTGCALFHKLFESRIHPFFKNNPDFKVLSINADKSHERWIEGLNSGKFSANEYLNVGVGELGINHPFFKYYTNAMPLLLIVDKEGRLITKLSGVEKIEEIVDVINIALNEKNIK</sequence>
<organism evidence="2 3">
    <name type="scientific">Pedobacter metabolipauper</name>
    <dbReference type="NCBI Taxonomy" id="425513"/>
    <lineage>
        <taxon>Bacteria</taxon>
        <taxon>Pseudomonadati</taxon>
        <taxon>Bacteroidota</taxon>
        <taxon>Sphingobacteriia</taxon>
        <taxon>Sphingobacteriales</taxon>
        <taxon>Sphingobacteriaceae</taxon>
        <taxon>Pedobacter</taxon>
    </lineage>
</organism>
<dbReference type="SUPFAM" id="SSF52833">
    <property type="entry name" value="Thioredoxin-like"/>
    <property type="match status" value="1"/>
</dbReference>
<dbReference type="EMBL" id="SNYC01000004">
    <property type="protein sequence ID" value="TDQ10273.1"/>
    <property type="molecule type" value="Genomic_DNA"/>
</dbReference>
<evidence type="ECO:0000313" key="2">
    <source>
        <dbReference type="EMBL" id="TDQ10273.1"/>
    </source>
</evidence>
<feature type="domain" description="Thioredoxin" evidence="1">
    <location>
        <begin position="354"/>
        <end position="500"/>
    </location>
</feature>
<dbReference type="InterPro" id="IPR013766">
    <property type="entry name" value="Thioredoxin_domain"/>
</dbReference>
<gene>
    <name evidence="2" type="ORF">ATK78_2439</name>
</gene>
<protein>
    <submittedName>
        <fullName evidence="2">Cytochrome oxidase Cu insertion factor (SCO1/SenC/PrrC family)</fullName>
    </submittedName>
</protein>
<accession>A0A4R6SYG3</accession>
<name>A0A4R6SYG3_9SPHI</name>
<dbReference type="Gene3D" id="3.40.30.10">
    <property type="entry name" value="Glutaredoxin"/>
    <property type="match status" value="1"/>
</dbReference>
<dbReference type="OrthoDB" id="983020at2"/>
<reference evidence="2 3" key="1">
    <citation type="submission" date="2019-03" db="EMBL/GenBank/DDBJ databases">
        <title>Genomic Encyclopedia of Archaeal and Bacterial Type Strains, Phase II (KMG-II): from individual species to whole genera.</title>
        <authorList>
            <person name="Goeker M."/>
        </authorList>
    </citation>
    <scope>NUCLEOTIDE SEQUENCE [LARGE SCALE GENOMIC DNA]</scope>
    <source>
        <strain evidence="2 3">DSM 19035</strain>
    </source>
</reference>
<dbReference type="InterPro" id="IPR036249">
    <property type="entry name" value="Thioredoxin-like_sf"/>
</dbReference>
<dbReference type="InterPro" id="IPR012336">
    <property type="entry name" value="Thioredoxin-like_fold"/>
</dbReference>
<evidence type="ECO:0000313" key="3">
    <source>
        <dbReference type="Proteomes" id="UP000295620"/>
    </source>
</evidence>
<keyword evidence="3" id="KW-1185">Reference proteome</keyword>
<dbReference type="AlphaFoldDB" id="A0A4R6SYG3"/>
<evidence type="ECO:0000259" key="1">
    <source>
        <dbReference type="PROSITE" id="PS51352"/>
    </source>
</evidence>
<proteinExistence type="predicted"/>
<dbReference type="Pfam" id="PF13905">
    <property type="entry name" value="Thioredoxin_8"/>
    <property type="match status" value="1"/>
</dbReference>
<comment type="caution">
    <text evidence="2">The sequence shown here is derived from an EMBL/GenBank/DDBJ whole genome shotgun (WGS) entry which is preliminary data.</text>
</comment>
<dbReference type="PROSITE" id="PS51352">
    <property type="entry name" value="THIOREDOXIN_2"/>
    <property type="match status" value="1"/>
</dbReference>
<dbReference type="Proteomes" id="UP000295620">
    <property type="component" value="Unassembled WGS sequence"/>
</dbReference>